<keyword evidence="10" id="KW-1185">Reference proteome</keyword>
<evidence type="ECO:0000256" key="8">
    <source>
        <dbReference type="SAM" id="Phobius"/>
    </source>
</evidence>
<keyword evidence="7 8" id="KW-0472">Membrane</keyword>
<feature type="transmembrane region" description="Helical" evidence="8">
    <location>
        <begin position="300"/>
        <end position="320"/>
    </location>
</feature>
<feature type="transmembrane region" description="Helical" evidence="8">
    <location>
        <begin position="117"/>
        <end position="137"/>
    </location>
</feature>
<evidence type="ECO:0000256" key="7">
    <source>
        <dbReference type="ARBA" id="ARBA00023136"/>
    </source>
</evidence>
<evidence type="ECO:0008006" key="11">
    <source>
        <dbReference type="Google" id="ProtNLM"/>
    </source>
</evidence>
<dbReference type="RefSeq" id="WP_174194340.1">
    <property type="nucleotide sequence ID" value="NZ_JABULH010000004.1"/>
</dbReference>
<keyword evidence="5 8" id="KW-0812">Transmembrane</keyword>
<evidence type="ECO:0000256" key="1">
    <source>
        <dbReference type="ARBA" id="ARBA00004651"/>
    </source>
</evidence>
<evidence type="ECO:0000313" key="10">
    <source>
        <dbReference type="Proteomes" id="UP000621447"/>
    </source>
</evidence>
<feature type="transmembrane region" description="Helical" evidence="8">
    <location>
        <begin position="173"/>
        <end position="200"/>
    </location>
</feature>
<proteinExistence type="predicted"/>
<organism evidence="9 10">
    <name type="scientific">Sphingomonas hominis</name>
    <dbReference type="NCBI Taxonomy" id="2741495"/>
    <lineage>
        <taxon>Bacteria</taxon>
        <taxon>Pseudomonadati</taxon>
        <taxon>Pseudomonadota</taxon>
        <taxon>Alphaproteobacteria</taxon>
        <taxon>Sphingomonadales</taxon>
        <taxon>Sphingomonadaceae</taxon>
        <taxon>Sphingomonas</taxon>
    </lineage>
</organism>
<dbReference type="Proteomes" id="UP000621447">
    <property type="component" value="Unassembled WGS sequence"/>
</dbReference>
<dbReference type="PANTHER" id="PTHR33908:SF11">
    <property type="entry name" value="MEMBRANE PROTEIN"/>
    <property type="match status" value="1"/>
</dbReference>
<reference evidence="9 10" key="1">
    <citation type="submission" date="2020-06" db="EMBL/GenBank/DDBJ databases">
        <title>Sphingomonas hominis sp. nov., a member of the Sphingomonas, isolated from the hair of a 22-year-old girl.</title>
        <authorList>
            <person name="Zhang D.-F."/>
            <person name="Cui X.-W."/>
        </authorList>
    </citation>
    <scope>NUCLEOTIDE SEQUENCE [LARGE SCALE GENOMIC DNA]</scope>
    <source>
        <strain evidence="9 10">HHU CXW</strain>
    </source>
</reference>
<keyword evidence="4" id="KW-0808">Transferase</keyword>
<dbReference type="EMBL" id="JABULH010000004">
    <property type="protein sequence ID" value="NTS65713.1"/>
    <property type="molecule type" value="Genomic_DNA"/>
</dbReference>
<dbReference type="PANTHER" id="PTHR33908">
    <property type="entry name" value="MANNOSYLTRANSFERASE YKCB-RELATED"/>
    <property type="match status" value="1"/>
</dbReference>
<keyword evidence="6 8" id="KW-1133">Transmembrane helix</keyword>
<evidence type="ECO:0000313" key="9">
    <source>
        <dbReference type="EMBL" id="NTS65713.1"/>
    </source>
</evidence>
<keyword evidence="2" id="KW-1003">Cell membrane</keyword>
<name>A0ABX2JPD8_9SPHN</name>
<evidence type="ECO:0000256" key="5">
    <source>
        <dbReference type="ARBA" id="ARBA00022692"/>
    </source>
</evidence>
<dbReference type="PROSITE" id="PS51257">
    <property type="entry name" value="PROKAR_LIPOPROTEIN"/>
    <property type="match status" value="1"/>
</dbReference>
<accession>A0ABX2JPD8</accession>
<keyword evidence="3" id="KW-0328">Glycosyltransferase</keyword>
<comment type="subcellular location">
    <subcellularLocation>
        <location evidence="1">Cell membrane</location>
        <topology evidence="1">Multi-pass membrane protein</topology>
    </subcellularLocation>
</comment>
<gene>
    <name evidence="9" type="ORF">HRV97_11130</name>
</gene>
<evidence type="ECO:0000256" key="4">
    <source>
        <dbReference type="ARBA" id="ARBA00022679"/>
    </source>
</evidence>
<feature type="transmembrane region" description="Helical" evidence="8">
    <location>
        <begin position="88"/>
        <end position="110"/>
    </location>
</feature>
<evidence type="ECO:0000256" key="2">
    <source>
        <dbReference type="ARBA" id="ARBA00022475"/>
    </source>
</evidence>
<feature type="transmembrane region" description="Helical" evidence="8">
    <location>
        <begin position="206"/>
        <end position="225"/>
    </location>
</feature>
<feature type="transmembrane region" description="Helical" evidence="8">
    <location>
        <begin position="275"/>
        <end position="294"/>
    </location>
</feature>
<dbReference type="InterPro" id="IPR050297">
    <property type="entry name" value="LipidA_mod_glycosyltrf_83"/>
</dbReference>
<evidence type="ECO:0000256" key="6">
    <source>
        <dbReference type="ARBA" id="ARBA00022989"/>
    </source>
</evidence>
<comment type="caution">
    <text evidence="9">The sequence shown here is derived from an EMBL/GenBank/DDBJ whole genome shotgun (WGS) entry which is preliminary data.</text>
</comment>
<sequence>MKMHHTFHRIDANDRARTLPWLLVLLACAAAALWIGWIGFEASDDSLYWQGAMKVMTQPPFPGDNHWTTRFPLTLTFAAVLRAMGQGFAAFAVTAMIFYAALVAVTGVFAAKVAGALAGWIAALLTATLPVIVSHATTVSVDLIEAAALVLGVMLLGGARADRAGYLRGVAAGIAFGVAVLCRETSVLPLVGLVPLFLLGRPVPRGVLIAVGVGVAVVLGGEALYQWALTGDPLRRYTIAFNHDDHIDRAANMEGNFPLWPPIDPLLVLLINDDFGLLFWIAGAAVGLGAWGLVPREQCPRMVVLSAMAGAMFLLVAVLYGKLVLNPRYFTLPALAAVVIVAVWVARLSAVWRVMLLTVLVSSNLLLMGVGNAHPRWVMEAMVEASAAHSHEVIAGDPQTVRRALIPMLYAGRENLRYAPARPGGLEIAEADHAPAGQVVARYPSPPTRVGAILRALELEPLVPGAVARRMFAPSPEAVLVRRSS</sequence>
<protein>
    <recommendedName>
        <fullName evidence="11">Glycosyltransferase RgtA/B/C/D-like domain-containing protein</fullName>
    </recommendedName>
</protein>
<feature type="transmembrane region" description="Helical" evidence="8">
    <location>
        <begin position="21"/>
        <end position="40"/>
    </location>
</feature>
<feature type="transmembrane region" description="Helical" evidence="8">
    <location>
        <begin position="329"/>
        <end position="346"/>
    </location>
</feature>
<evidence type="ECO:0000256" key="3">
    <source>
        <dbReference type="ARBA" id="ARBA00022676"/>
    </source>
</evidence>